<feature type="region of interest" description="Disordered" evidence="1">
    <location>
        <begin position="83"/>
        <end position="120"/>
    </location>
</feature>
<dbReference type="Proteomes" id="UP000528608">
    <property type="component" value="Unassembled WGS sequence"/>
</dbReference>
<keyword evidence="4" id="KW-1185">Reference proteome</keyword>
<dbReference type="OrthoDB" id="8859549at2"/>
<sequence>MEGLFAGPYRRPFPLIGCDPAGPLRDALAGGEPRLGDLWVVPRADGTCPEGSERLDAWPSEGVRVVGHRPHPGSASLWDVDIEAADGSPEPPDDPYLGAGAMLHDGREPPGKGRADVVLR</sequence>
<dbReference type="EMBL" id="JACHJF010000010">
    <property type="protein sequence ID" value="MBB5120044.1"/>
    <property type="molecule type" value="Genomic_DNA"/>
</dbReference>
<proteinExistence type="predicted"/>
<dbReference type="RefSeq" id="WP_102920443.1">
    <property type="nucleotide sequence ID" value="NZ_JACHJF010000010.1"/>
</dbReference>
<dbReference type="Proteomes" id="UP000235945">
    <property type="component" value="Unassembled WGS sequence"/>
</dbReference>
<gene>
    <name evidence="3" type="ORF">AF335_23390</name>
    <name evidence="2" type="ORF">FHS36_003482</name>
</gene>
<reference evidence="3" key="2">
    <citation type="submission" date="2015-07" db="EMBL/GenBank/DDBJ databases">
        <authorList>
            <person name="Noorani M."/>
        </authorList>
    </citation>
    <scope>NUCLEOTIDE SEQUENCE [LARGE SCALE GENOMIC DNA]</scope>
    <source>
        <strain evidence="3">ATCC 27428</strain>
    </source>
</reference>
<reference evidence="4" key="1">
    <citation type="submission" date="2015-07" db="EMBL/GenBank/DDBJ databases">
        <authorList>
            <person name="Graham D.E."/>
            <person name="Giannone R.J."/>
            <person name="Gulvik C.A."/>
            <person name="Hettich R.L."/>
            <person name="Klingeman D.M."/>
            <person name="Mahan K.M."/>
            <person name="Parry R.J."/>
            <person name="Spain J.C."/>
        </authorList>
    </citation>
    <scope>NUCLEOTIDE SEQUENCE [LARGE SCALE GENOMIC DNA]</scope>
    <source>
        <strain evidence="4">ATCC 27428</strain>
    </source>
</reference>
<comment type="caution">
    <text evidence="3">The sequence shown here is derived from an EMBL/GenBank/DDBJ whole genome shotgun (WGS) entry which is preliminary data.</text>
</comment>
<organism evidence="3 4">
    <name type="scientific">Streptomyces eurocidicus</name>
    <name type="common">Streptoverticillium eurocidicus</name>
    <dbReference type="NCBI Taxonomy" id="66423"/>
    <lineage>
        <taxon>Bacteria</taxon>
        <taxon>Bacillati</taxon>
        <taxon>Actinomycetota</taxon>
        <taxon>Actinomycetes</taxon>
        <taxon>Kitasatosporales</taxon>
        <taxon>Streptomycetaceae</taxon>
        <taxon>Streptomyces</taxon>
    </lineage>
</organism>
<name>A0A2N8NSM9_STREU</name>
<evidence type="ECO:0000313" key="5">
    <source>
        <dbReference type="Proteomes" id="UP000528608"/>
    </source>
</evidence>
<evidence type="ECO:0000313" key="2">
    <source>
        <dbReference type="EMBL" id="MBB5120044.1"/>
    </source>
</evidence>
<evidence type="ECO:0000313" key="3">
    <source>
        <dbReference type="EMBL" id="PNE31773.1"/>
    </source>
</evidence>
<reference evidence="2 5" key="3">
    <citation type="submission" date="2020-08" db="EMBL/GenBank/DDBJ databases">
        <title>Genomic Encyclopedia of Type Strains, Phase III (KMG-III): the genomes of soil and plant-associated and newly described type strains.</title>
        <authorList>
            <person name="Whitman W."/>
        </authorList>
    </citation>
    <scope>NUCLEOTIDE SEQUENCE [LARGE SCALE GENOMIC DNA]</scope>
    <source>
        <strain evidence="2 5">CECT 3259</strain>
    </source>
</reference>
<feature type="compositionally biased region" description="Basic and acidic residues" evidence="1">
    <location>
        <begin position="104"/>
        <end position="120"/>
    </location>
</feature>
<accession>A0A2N8NSM9</accession>
<protein>
    <submittedName>
        <fullName evidence="3">Uncharacterized protein</fullName>
    </submittedName>
</protein>
<dbReference type="AlphaFoldDB" id="A0A2N8NSM9"/>
<evidence type="ECO:0000256" key="1">
    <source>
        <dbReference type="SAM" id="MobiDB-lite"/>
    </source>
</evidence>
<dbReference type="EMBL" id="LGUI01000008">
    <property type="protein sequence ID" value="PNE31773.1"/>
    <property type="molecule type" value="Genomic_DNA"/>
</dbReference>
<evidence type="ECO:0000313" key="4">
    <source>
        <dbReference type="Proteomes" id="UP000235945"/>
    </source>
</evidence>